<keyword evidence="7 13" id="KW-0812">Transmembrane</keyword>
<dbReference type="CDD" id="cd03499">
    <property type="entry name" value="SQR_TypeC_SdhC"/>
    <property type="match status" value="1"/>
</dbReference>
<name>A0ABU7LTQ9_9PROT</name>
<feature type="transmembrane region" description="Helical" evidence="13">
    <location>
        <begin position="35"/>
        <end position="55"/>
    </location>
</feature>
<organism evidence="14 15">
    <name type="scientific">Hyphobacterium lacteum</name>
    <dbReference type="NCBI Taxonomy" id="3116575"/>
    <lineage>
        <taxon>Bacteria</taxon>
        <taxon>Pseudomonadati</taxon>
        <taxon>Pseudomonadota</taxon>
        <taxon>Alphaproteobacteria</taxon>
        <taxon>Maricaulales</taxon>
        <taxon>Maricaulaceae</taxon>
        <taxon>Hyphobacterium</taxon>
    </lineage>
</organism>
<evidence type="ECO:0000256" key="3">
    <source>
        <dbReference type="ARBA" id="ARBA00004141"/>
    </source>
</evidence>
<comment type="function">
    <text evidence="2">Membrane-anchoring subunit of succinate dehydrogenase (SDH).</text>
</comment>
<evidence type="ECO:0000313" key="14">
    <source>
        <dbReference type="EMBL" id="MEE2527313.1"/>
    </source>
</evidence>
<dbReference type="PANTHER" id="PTHR10978">
    <property type="entry name" value="SUCCINATE DEHYDROGENASE CYTOCHROME B560 SUBUNIT"/>
    <property type="match status" value="1"/>
</dbReference>
<evidence type="ECO:0000256" key="12">
    <source>
        <dbReference type="ARBA" id="ARBA00025912"/>
    </source>
</evidence>
<keyword evidence="6" id="KW-0349">Heme</keyword>
<dbReference type="Proteomes" id="UP001354971">
    <property type="component" value="Unassembled WGS sequence"/>
</dbReference>
<evidence type="ECO:0000256" key="11">
    <source>
        <dbReference type="ARBA" id="ARBA00023136"/>
    </source>
</evidence>
<sequence length="134" mass="14349">MASGTSDTRPLSPHLSVWRWHATMLSSILHRFSGIVNYIGAIALTVWLVLLASGAEDAVAIFTSGSLSWLTAIGLIVLTWSASYHLLNGIRHLAWDIGKGFDPAGSNMRSILIIALSFVPPALIWFFALSGGAS</sequence>
<dbReference type="EMBL" id="JAZDRP010000011">
    <property type="protein sequence ID" value="MEE2527313.1"/>
    <property type="molecule type" value="Genomic_DNA"/>
</dbReference>
<gene>
    <name evidence="14" type="primary">sdhC</name>
    <name evidence="14" type="ORF">V0U79_13180</name>
</gene>
<evidence type="ECO:0000256" key="4">
    <source>
        <dbReference type="ARBA" id="ARBA00007244"/>
    </source>
</evidence>
<dbReference type="InterPro" id="IPR018495">
    <property type="entry name" value="Succ_DH_cyt_bsu_CS"/>
</dbReference>
<comment type="cofactor">
    <cofactor evidence="1">
        <name>heme</name>
        <dbReference type="ChEBI" id="CHEBI:30413"/>
    </cofactor>
</comment>
<dbReference type="PIRSF" id="PIRSF000178">
    <property type="entry name" value="SDH_cyt_b560"/>
    <property type="match status" value="1"/>
</dbReference>
<keyword evidence="11 13" id="KW-0472">Membrane</keyword>
<evidence type="ECO:0000256" key="1">
    <source>
        <dbReference type="ARBA" id="ARBA00001971"/>
    </source>
</evidence>
<evidence type="ECO:0000256" key="5">
    <source>
        <dbReference type="ARBA" id="ARBA00020076"/>
    </source>
</evidence>
<dbReference type="Gene3D" id="1.20.1300.10">
    <property type="entry name" value="Fumarate reductase/succinate dehydrogenase, transmembrane subunit"/>
    <property type="match status" value="1"/>
</dbReference>
<feature type="transmembrane region" description="Helical" evidence="13">
    <location>
        <begin position="67"/>
        <end position="87"/>
    </location>
</feature>
<comment type="subunit">
    <text evidence="12">Part of an enzyme complex containing four subunits: a flavoprotein, an iron-sulfur protein, plus two membrane-anchoring proteins, SdhC and SdhD. The complex can form homotrimers.</text>
</comment>
<feature type="transmembrane region" description="Helical" evidence="13">
    <location>
        <begin position="108"/>
        <end position="128"/>
    </location>
</feature>
<keyword evidence="15" id="KW-1185">Reference proteome</keyword>
<reference evidence="14 15" key="1">
    <citation type="submission" date="2024-01" db="EMBL/GenBank/DDBJ databases">
        <title>Hyphobacterium bacterium isolated from marine sediment.</title>
        <authorList>
            <person name="Zhao S."/>
        </authorList>
    </citation>
    <scope>NUCLEOTIDE SEQUENCE [LARGE SCALE GENOMIC DNA]</scope>
    <source>
        <strain evidence="15">HN65</strain>
    </source>
</reference>
<keyword evidence="10" id="KW-0408">Iron</keyword>
<dbReference type="PANTHER" id="PTHR10978:SF5">
    <property type="entry name" value="SUCCINATE DEHYDROGENASE CYTOCHROME B560 SUBUNIT, MITOCHONDRIAL"/>
    <property type="match status" value="1"/>
</dbReference>
<evidence type="ECO:0000313" key="15">
    <source>
        <dbReference type="Proteomes" id="UP001354971"/>
    </source>
</evidence>
<dbReference type="InterPro" id="IPR034804">
    <property type="entry name" value="SQR/QFR_C/D"/>
</dbReference>
<protein>
    <recommendedName>
        <fullName evidence="5">Succinate dehydrogenase cytochrome b556 subunit</fullName>
    </recommendedName>
</protein>
<keyword evidence="8" id="KW-0479">Metal-binding</keyword>
<evidence type="ECO:0000256" key="6">
    <source>
        <dbReference type="ARBA" id="ARBA00022617"/>
    </source>
</evidence>
<dbReference type="Pfam" id="PF01127">
    <property type="entry name" value="Sdh_cyt"/>
    <property type="match status" value="1"/>
</dbReference>
<dbReference type="SUPFAM" id="SSF81343">
    <property type="entry name" value="Fumarate reductase respiratory complex transmembrane subunits"/>
    <property type="match status" value="1"/>
</dbReference>
<dbReference type="InterPro" id="IPR014314">
    <property type="entry name" value="Succ_DH_cytb556"/>
</dbReference>
<comment type="subcellular location">
    <subcellularLocation>
        <location evidence="3">Membrane</location>
        <topology evidence="3">Multi-pass membrane protein</topology>
    </subcellularLocation>
</comment>
<accession>A0ABU7LTQ9</accession>
<dbReference type="PROSITE" id="PS01001">
    <property type="entry name" value="SDH_CYT_2"/>
    <property type="match status" value="1"/>
</dbReference>
<evidence type="ECO:0000256" key="2">
    <source>
        <dbReference type="ARBA" id="ARBA00004050"/>
    </source>
</evidence>
<proteinExistence type="inferred from homology"/>
<dbReference type="RefSeq" id="WP_330199975.1">
    <property type="nucleotide sequence ID" value="NZ_JAZDRP010000011.1"/>
</dbReference>
<evidence type="ECO:0000256" key="7">
    <source>
        <dbReference type="ARBA" id="ARBA00022692"/>
    </source>
</evidence>
<dbReference type="InterPro" id="IPR000701">
    <property type="entry name" value="SuccDH_FuR_B_TM-su"/>
</dbReference>
<comment type="similarity">
    <text evidence="4">Belongs to the cytochrome b560 family.</text>
</comment>
<comment type="caution">
    <text evidence="14">The sequence shown here is derived from an EMBL/GenBank/DDBJ whole genome shotgun (WGS) entry which is preliminary data.</text>
</comment>
<evidence type="ECO:0000256" key="9">
    <source>
        <dbReference type="ARBA" id="ARBA00022989"/>
    </source>
</evidence>
<evidence type="ECO:0000256" key="8">
    <source>
        <dbReference type="ARBA" id="ARBA00022723"/>
    </source>
</evidence>
<evidence type="ECO:0000256" key="10">
    <source>
        <dbReference type="ARBA" id="ARBA00023004"/>
    </source>
</evidence>
<keyword evidence="9 13" id="KW-1133">Transmembrane helix</keyword>
<dbReference type="NCBIfam" id="TIGR02970">
    <property type="entry name" value="succ_dehyd_cytB"/>
    <property type="match status" value="1"/>
</dbReference>
<evidence type="ECO:0000256" key="13">
    <source>
        <dbReference type="SAM" id="Phobius"/>
    </source>
</evidence>